<accession>A0A438CN98</accession>
<gene>
    <name evidence="1" type="ORF">CK203_082201</name>
</gene>
<dbReference type="EMBL" id="QGNW01002166">
    <property type="protein sequence ID" value="RVW24684.1"/>
    <property type="molecule type" value="Genomic_DNA"/>
</dbReference>
<sequence length="113" mass="13344">MRRGFQPLRERSQWLEKVRVGEFEGMLQDLDGCRWDDSYLARFSKFLGFSMDGFEGEILNLLLRTKRRREQNLKKGTSGTTKFDRELKKLEWSINYTGARKENSMVREGGLES</sequence>
<reference evidence="1 2" key="1">
    <citation type="journal article" date="2018" name="PLoS Genet.">
        <title>Population sequencing reveals clonal diversity and ancestral inbreeding in the grapevine cultivar Chardonnay.</title>
        <authorList>
            <person name="Roach M.J."/>
            <person name="Johnson D.L."/>
            <person name="Bohlmann J."/>
            <person name="van Vuuren H.J."/>
            <person name="Jones S.J."/>
            <person name="Pretorius I.S."/>
            <person name="Schmidt S.A."/>
            <person name="Borneman A.R."/>
        </authorList>
    </citation>
    <scope>NUCLEOTIDE SEQUENCE [LARGE SCALE GENOMIC DNA]</scope>
    <source>
        <strain evidence="2">cv. Chardonnay</strain>
        <tissue evidence="1">Leaf</tissue>
    </source>
</reference>
<proteinExistence type="predicted"/>
<protein>
    <submittedName>
        <fullName evidence="1">Uncharacterized protein</fullName>
    </submittedName>
</protein>
<name>A0A438CN98_VITVI</name>
<evidence type="ECO:0000313" key="2">
    <source>
        <dbReference type="Proteomes" id="UP000288805"/>
    </source>
</evidence>
<evidence type="ECO:0000313" key="1">
    <source>
        <dbReference type="EMBL" id="RVW24684.1"/>
    </source>
</evidence>
<comment type="caution">
    <text evidence="1">The sequence shown here is derived from an EMBL/GenBank/DDBJ whole genome shotgun (WGS) entry which is preliminary data.</text>
</comment>
<dbReference type="Proteomes" id="UP000288805">
    <property type="component" value="Unassembled WGS sequence"/>
</dbReference>
<organism evidence="1 2">
    <name type="scientific">Vitis vinifera</name>
    <name type="common">Grape</name>
    <dbReference type="NCBI Taxonomy" id="29760"/>
    <lineage>
        <taxon>Eukaryota</taxon>
        <taxon>Viridiplantae</taxon>
        <taxon>Streptophyta</taxon>
        <taxon>Embryophyta</taxon>
        <taxon>Tracheophyta</taxon>
        <taxon>Spermatophyta</taxon>
        <taxon>Magnoliopsida</taxon>
        <taxon>eudicotyledons</taxon>
        <taxon>Gunneridae</taxon>
        <taxon>Pentapetalae</taxon>
        <taxon>rosids</taxon>
        <taxon>Vitales</taxon>
        <taxon>Vitaceae</taxon>
        <taxon>Viteae</taxon>
        <taxon>Vitis</taxon>
    </lineage>
</organism>
<dbReference type="AlphaFoldDB" id="A0A438CN98"/>